<organism evidence="5 6">
    <name type="scientific">Ophiocordyceps australis</name>
    <dbReference type="NCBI Taxonomy" id="1399860"/>
    <lineage>
        <taxon>Eukaryota</taxon>
        <taxon>Fungi</taxon>
        <taxon>Dikarya</taxon>
        <taxon>Ascomycota</taxon>
        <taxon>Pezizomycotina</taxon>
        <taxon>Sordariomycetes</taxon>
        <taxon>Hypocreomycetidae</taxon>
        <taxon>Hypocreales</taxon>
        <taxon>Ophiocordycipitaceae</taxon>
        <taxon>Ophiocordyceps</taxon>
    </lineage>
</organism>
<reference evidence="5 6" key="1">
    <citation type="submission" date="2017-06" db="EMBL/GenBank/DDBJ databases">
        <title>Ant-infecting Ophiocordyceps genomes reveal a high diversity of potential behavioral manipulation genes and a possible major role for enterotoxins.</title>
        <authorList>
            <person name="De Bekker C."/>
            <person name="Evans H.C."/>
            <person name="Brachmann A."/>
            <person name="Hughes D.P."/>
        </authorList>
    </citation>
    <scope>NUCLEOTIDE SEQUENCE [LARGE SCALE GENOMIC DNA]</scope>
    <source>
        <strain evidence="5 6">1348a</strain>
    </source>
</reference>
<keyword evidence="2" id="KW-0539">Nucleus</keyword>
<evidence type="ECO:0000256" key="2">
    <source>
        <dbReference type="ARBA" id="ARBA00023242"/>
    </source>
</evidence>
<accession>A0A2C5YY52</accession>
<keyword evidence="6" id="KW-1185">Reference proteome</keyword>
<dbReference type="InterPro" id="IPR036864">
    <property type="entry name" value="Zn2-C6_fun-type_DNA-bd_sf"/>
</dbReference>
<dbReference type="PROSITE" id="PS00463">
    <property type="entry name" value="ZN2_CY6_FUNGAL_1"/>
    <property type="match status" value="1"/>
</dbReference>
<dbReference type="PANTHER" id="PTHR37534">
    <property type="entry name" value="TRANSCRIPTIONAL ACTIVATOR PROTEIN UGA3"/>
    <property type="match status" value="1"/>
</dbReference>
<dbReference type="SMART" id="SM00066">
    <property type="entry name" value="GAL4"/>
    <property type="match status" value="1"/>
</dbReference>
<evidence type="ECO:0000256" key="1">
    <source>
        <dbReference type="ARBA" id="ARBA00004123"/>
    </source>
</evidence>
<dbReference type="InterPro" id="IPR001138">
    <property type="entry name" value="Zn2Cys6_DnaBD"/>
</dbReference>
<sequence length="579" mass="65820">MPPLWSLASSGKPRSSGGCWTCRLRRKKCAENRPECDTCRALEITCFFHDDKPDWMDGGRKQRQMAETIKAQVKRQASQRRDRRYLDMIKYGEAAEPKSPDLSPDKTLSASPSQPQDGQTPWGGQLPIRPLQGEPLRDPDYDSNPHLAIIYFDFVFGYLFPLYHPPALAGGRGWMLDMLQSNRPLFHSAISLATSFVAMLRGITLEGKPSQDDYCFFRMMRKLDAQLELGLTELQKEVRSLNAVASAFDRTKGLAVMQSVIQMLLFEVAMSDKDNWRIHLDAAIALFVQIVPDPPQWRDMLVDMQDHQWPPPQSPIRFYAATLLYADVLASVTFAQPPRLQRYLHHVMPKDPRENPALELDFTGPVFLDDYLGLDNWILHTLGDLTSLEAWKRSHKDLVPELESRAKALATAIKARLAHVEQQQQSPGHKTQPLLLRDPIEVGHVVRPETRLQCQVLWLLAMLAYLHVMVSGWRADRSEIDWCLGRARQIFSLLPSQPSGPMQLRALAWPLCVCACLSPPQDRDTYSTLMLQLGPLTTFGIIKEVNDMMQKVWSMEPHLDESWDVSKCLNVLGHAVLLV</sequence>
<comment type="caution">
    <text evidence="5">The sequence shown here is derived from an EMBL/GenBank/DDBJ whole genome shotgun (WGS) entry which is preliminary data.</text>
</comment>
<dbReference type="GO" id="GO:0005634">
    <property type="term" value="C:nucleus"/>
    <property type="evidence" value="ECO:0007669"/>
    <property type="project" value="UniProtKB-SubCell"/>
</dbReference>
<name>A0A2C5YY52_9HYPO</name>
<evidence type="ECO:0000313" key="5">
    <source>
        <dbReference type="EMBL" id="PHH73687.1"/>
    </source>
</evidence>
<dbReference type="EMBL" id="NJEU01000485">
    <property type="protein sequence ID" value="PHH73687.1"/>
    <property type="molecule type" value="Genomic_DNA"/>
</dbReference>
<dbReference type="CDD" id="cd00067">
    <property type="entry name" value="GAL4"/>
    <property type="match status" value="1"/>
</dbReference>
<evidence type="ECO:0000256" key="3">
    <source>
        <dbReference type="SAM" id="MobiDB-lite"/>
    </source>
</evidence>
<feature type="compositionally biased region" description="Polar residues" evidence="3">
    <location>
        <begin position="106"/>
        <end position="119"/>
    </location>
</feature>
<feature type="region of interest" description="Disordered" evidence="3">
    <location>
        <begin position="95"/>
        <end position="139"/>
    </location>
</feature>
<dbReference type="PROSITE" id="PS50048">
    <property type="entry name" value="ZN2_CY6_FUNGAL_2"/>
    <property type="match status" value="1"/>
</dbReference>
<evidence type="ECO:0000313" key="6">
    <source>
        <dbReference type="Proteomes" id="UP000224854"/>
    </source>
</evidence>
<dbReference type="InterPro" id="IPR021858">
    <property type="entry name" value="Fun_TF"/>
</dbReference>
<dbReference type="Pfam" id="PF11951">
    <property type="entry name" value="Fungal_trans_2"/>
    <property type="match status" value="1"/>
</dbReference>
<dbReference type="Pfam" id="PF00172">
    <property type="entry name" value="Zn_clus"/>
    <property type="match status" value="1"/>
</dbReference>
<dbReference type="OrthoDB" id="5213892at2759"/>
<protein>
    <recommendedName>
        <fullName evidence="4">Zn(2)-C6 fungal-type domain-containing protein</fullName>
    </recommendedName>
</protein>
<proteinExistence type="predicted"/>
<dbReference type="SUPFAM" id="SSF57701">
    <property type="entry name" value="Zn2/Cys6 DNA-binding domain"/>
    <property type="match status" value="1"/>
</dbReference>
<dbReference type="PANTHER" id="PTHR37534:SF20">
    <property type="entry name" value="PRO1A C6 ZINK-FINGER PROTEIN"/>
    <property type="match status" value="1"/>
</dbReference>
<dbReference type="GO" id="GO:0008270">
    <property type="term" value="F:zinc ion binding"/>
    <property type="evidence" value="ECO:0007669"/>
    <property type="project" value="InterPro"/>
</dbReference>
<dbReference type="AlphaFoldDB" id="A0A2C5YY52"/>
<comment type="subcellular location">
    <subcellularLocation>
        <location evidence="1">Nucleus</location>
    </subcellularLocation>
</comment>
<gene>
    <name evidence="5" type="ORF">CDD82_5326</name>
</gene>
<dbReference type="GO" id="GO:0000981">
    <property type="term" value="F:DNA-binding transcription factor activity, RNA polymerase II-specific"/>
    <property type="evidence" value="ECO:0007669"/>
    <property type="project" value="InterPro"/>
</dbReference>
<evidence type="ECO:0000259" key="4">
    <source>
        <dbReference type="PROSITE" id="PS50048"/>
    </source>
</evidence>
<dbReference type="Gene3D" id="4.10.240.10">
    <property type="entry name" value="Zn(2)-C6 fungal-type DNA-binding domain"/>
    <property type="match status" value="1"/>
</dbReference>
<dbReference type="Proteomes" id="UP000224854">
    <property type="component" value="Unassembled WGS sequence"/>
</dbReference>
<feature type="domain" description="Zn(2)-C6 fungal-type" evidence="4">
    <location>
        <begin position="18"/>
        <end position="48"/>
    </location>
</feature>